<evidence type="ECO:0000259" key="3">
    <source>
        <dbReference type="SMART" id="SM00460"/>
    </source>
</evidence>
<evidence type="ECO:0000313" key="4">
    <source>
        <dbReference type="EMBL" id="MEE3718610.1"/>
    </source>
</evidence>
<keyword evidence="5" id="KW-1185">Reference proteome</keyword>
<comment type="caution">
    <text evidence="4">The sequence shown here is derived from an EMBL/GenBank/DDBJ whole genome shotgun (WGS) entry which is preliminary data.</text>
</comment>
<name>A0AAW9PUQ0_9CYAN</name>
<dbReference type="Pfam" id="PF01841">
    <property type="entry name" value="Transglut_core"/>
    <property type="match status" value="1"/>
</dbReference>
<proteinExistence type="predicted"/>
<feature type="domain" description="Transglutaminase-like" evidence="3">
    <location>
        <begin position="515"/>
        <end position="586"/>
    </location>
</feature>
<dbReference type="EMBL" id="JAZBJZ010000085">
    <property type="protein sequence ID" value="MEE3718610.1"/>
    <property type="molecule type" value="Genomic_DNA"/>
</dbReference>
<dbReference type="Proteomes" id="UP001333818">
    <property type="component" value="Unassembled WGS sequence"/>
</dbReference>
<evidence type="ECO:0000256" key="1">
    <source>
        <dbReference type="SAM" id="MobiDB-lite"/>
    </source>
</evidence>
<dbReference type="SUPFAM" id="SSF54001">
    <property type="entry name" value="Cysteine proteinases"/>
    <property type="match status" value="1"/>
</dbReference>
<feature type="transmembrane region" description="Helical" evidence="2">
    <location>
        <begin position="135"/>
        <end position="152"/>
    </location>
</feature>
<dbReference type="Pfam" id="PF11992">
    <property type="entry name" value="TgpA_N"/>
    <property type="match status" value="1"/>
</dbReference>
<organism evidence="4 5">
    <name type="scientific">Tumidithrix elongata BACA0141</name>
    <dbReference type="NCBI Taxonomy" id="2716417"/>
    <lineage>
        <taxon>Bacteria</taxon>
        <taxon>Bacillati</taxon>
        <taxon>Cyanobacteriota</taxon>
        <taxon>Cyanophyceae</taxon>
        <taxon>Pseudanabaenales</taxon>
        <taxon>Pseudanabaenaceae</taxon>
        <taxon>Tumidithrix</taxon>
        <taxon>Tumidithrix elongata</taxon>
    </lineage>
</organism>
<dbReference type="InterPro" id="IPR025403">
    <property type="entry name" value="TgpA-like_C"/>
</dbReference>
<dbReference type="InterPro" id="IPR052901">
    <property type="entry name" value="Bact_TGase-like"/>
</dbReference>
<evidence type="ECO:0000256" key="2">
    <source>
        <dbReference type="SAM" id="Phobius"/>
    </source>
</evidence>
<feature type="transmembrane region" description="Helical" evidence="2">
    <location>
        <begin position="82"/>
        <end position="104"/>
    </location>
</feature>
<dbReference type="InterPro" id="IPR021878">
    <property type="entry name" value="TgpA_N"/>
</dbReference>
<gene>
    <name evidence="4" type="ORF">V2H45_17860</name>
</gene>
<dbReference type="InterPro" id="IPR038765">
    <property type="entry name" value="Papain-like_cys_pep_sf"/>
</dbReference>
<keyword evidence="2" id="KW-1133">Transmembrane helix</keyword>
<reference evidence="4" key="1">
    <citation type="submission" date="2024-01" db="EMBL/GenBank/DDBJ databases">
        <title>Bank of Algae and Cyanobacteria of the Azores (BACA) strain genomes.</title>
        <authorList>
            <person name="Luz R."/>
            <person name="Cordeiro R."/>
            <person name="Fonseca A."/>
            <person name="Goncalves V."/>
        </authorList>
    </citation>
    <scope>NUCLEOTIDE SEQUENCE</scope>
    <source>
        <strain evidence="4">BACA0141</strain>
    </source>
</reference>
<dbReference type="PANTHER" id="PTHR42736:SF1">
    <property type="entry name" value="PROTEIN-GLUTAMINE GAMMA-GLUTAMYLTRANSFERASE"/>
    <property type="match status" value="1"/>
</dbReference>
<dbReference type="Pfam" id="PF13559">
    <property type="entry name" value="DUF4129"/>
    <property type="match status" value="1"/>
</dbReference>
<evidence type="ECO:0000313" key="5">
    <source>
        <dbReference type="Proteomes" id="UP001333818"/>
    </source>
</evidence>
<feature type="transmembrane region" description="Helical" evidence="2">
    <location>
        <begin position="158"/>
        <end position="177"/>
    </location>
</feature>
<keyword evidence="2" id="KW-0812">Transmembrane</keyword>
<feature type="transmembrane region" description="Helical" evidence="2">
    <location>
        <begin position="198"/>
        <end position="218"/>
    </location>
</feature>
<feature type="transmembrane region" description="Helical" evidence="2">
    <location>
        <begin position="648"/>
        <end position="671"/>
    </location>
</feature>
<dbReference type="PANTHER" id="PTHR42736">
    <property type="entry name" value="PROTEIN-GLUTAMINE GAMMA-GLUTAMYLTRANSFERASE"/>
    <property type="match status" value="1"/>
</dbReference>
<dbReference type="AlphaFoldDB" id="A0AAW9PUQ0"/>
<feature type="transmembrane region" description="Helical" evidence="2">
    <location>
        <begin position="607"/>
        <end position="627"/>
    </location>
</feature>
<keyword evidence="2" id="KW-0472">Membrane</keyword>
<accession>A0AAW9PUQ0</accession>
<dbReference type="SMART" id="SM00460">
    <property type="entry name" value="TGc"/>
    <property type="match status" value="1"/>
</dbReference>
<dbReference type="Gene3D" id="3.10.620.30">
    <property type="match status" value="1"/>
</dbReference>
<feature type="region of interest" description="Disordered" evidence="1">
    <location>
        <begin position="251"/>
        <end position="273"/>
    </location>
</feature>
<protein>
    <submittedName>
        <fullName evidence="4">TransglutaminaseTgpA domain-containing protein</fullName>
    </submittedName>
</protein>
<feature type="compositionally biased region" description="Gly residues" evidence="1">
    <location>
        <begin position="258"/>
        <end position="273"/>
    </location>
</feature>
<sequence>MGASNKPLRQTRPFDALRRSLESIPLPQAEESIPLRVLVQLLVFVGIAAVDVVASTENSIWAIPLSAIGAVWGWHARHKRNVAVKFFIAIAMIVMLVVFLGDLVRQAEETRLLLARLLIQLQVLHSFDLPRRKDLGYSVVIGLILLGLAGTLSQTMIFAVWLMLFLVIVLPVLVLDHRSRLGIKTRSFKLTKIGISPLPMLGLLTVVLVLGLTIFALLPRLPGFQLRNFPVSVNLNVQRQIPAGGIVTAGRSNQQRQGAGGTNGTGGDGTGGQAGGGVELLPPIFSTEIDSTKSTQIKPELVMRVRSQAELFWRVLAYDQFTGKGWKISRNDKSQIRTLKRSYWNYEFFIPAFTGFSVNANSTQEVVQTYTIATENFPNLVPAAATPTRLFFPSEEMDLDNEGSLRAPGQLPNNLTYTVISSVPYRDRTALIKAPQEYPRPIRKYYLEIPSTISPKVKEAAAEILANAKGVVNGKPLTFDNPYDKALYLTQIVKQKYRLKEFTFNPDGSDVVSQFIAQGGGEPTHFVSTLTIMLRSLGIPARYAVGFAPGKFNPFTGLYEVQNTDAQSVVEVFFPNHGWLAFDPVPGNPLFPPSVENDRTFSALQSFWNWIASFLPPPIVGFFAVLFNSIGKFISESFTWLVNSLGALGWVGIVVGVIILFLFGLLLWALWQAVIWTGDRRRFQKLDPVQRIYYLMLQWLAEQGLPKAPHQTPQEYVAQVNSQVSPQKAEAIAAITQSYQDWRYGDRPANLAQLKSLLRKLRSLPKRS</sequence>
<dbReference type="InterPro" id="IPR002931">
    <property type="entry name" value="Transglutaminase-like"/>
</dbReference>